<dbReference type="Pfam" id="PF01784">
    <property type="entry name" value="DUF34_NIF3"/>
    <property type="match status" value="1"/>
</dbReference>
<comment type="caution">
    <text evidence="4">The sequence shown here is derived from an EMBL/GenBank/DDBJ whole genome shotgun (WGS) entry which is preliminary data.</text>
</comment>
<dbReference type="InterPro" id="IPR002678">
    <property type="entry name" value="DUF34/NIF3"/>
</dbReference>
<dbReference type="Proteomes" id="UP000240357">
    <property type="component" value="Unassembled WGS sequence"/>
</dbReference>
<dbReference type="SUPFAM" id="SSF102705">
    <property type="entry name" value="NIF3 (NGG1p interacting factor 3)-like"/>
    <property type="match status" value="1"/>
</dbReference>
<dbReference type="PANTHER" id="PTHR13799">
    <property type="entry name" value="NGG1 INTERACTING FACTOR 3"/>
    <property type="match status" value="1"/>
</dbReference>
<feature type="binding site" evidence="3">
    <location>
        <position position="113"/>
    </location>
    <ligand>
        <name>a divalent metal cation</name>
        <dbReference type="ChEBI" id="CHEBI:60240"/>
        <label>1</label>
    </ligand>
</feature>
<evidence type="ECO:0000313" key="5">
    <source>
        <dbReference type="Proteomes" id="UP000240357"/>
    </source>
</evidence>
<organism evidence="4 5">
    <name type="scientific">Adhaeribacter arboris</name>
    <dbReference type="NCBI Taxonomy" id="2072846"/>
    <lineage>
        <taxon>Bacteria</taxon>
        <taxon>Pseudomonadati</taxon>
        <taxon>Bacteroidota</taxon>
        <taxon>Cytophagia</taxon>
        <taxon>Cytophagales</taxon>
        <taxon>Hymenobacteraceae</taxon>
        <taxon>Adhaeribacter</taxon>
    </lineage>
</organism>
<dbReference type="RefSeq" id="WP_106927346.1">
    <property type="nucleotide sequence ID" value="NZ_PYFT01000001.1"/>
</dbReference>
<accession>A0A2T2YC45</accession>
<dbReference type="GO" id="GO:0046872">
    <property type="term" value="F:metal ion binding"/>
    <property type="evidence" value="ECO:0007669"/>
    <property type="project" value="UniProtKB-KW"/>
</dbReference>
<evidence type="ECO:0000256" key="1">
    <source>
        <dbReference type="ARBA" id="ARBA00006964"/>
    </source>
</evidence>
<dbReference type="Gene3D" id="3.40.1390.30">
    <property type="entry name" value="NIF3 (NGG1p interacting factor 3)-like"/>
    <property type="match status" value="2"/>
</dbReference>
<keyword evidence="2 3" id="KW-0479">Metal-binding</keyword>
<feature type="binding site" evidence="3">
    <location>
        <position position="280"/>
    </location>
    <ligand>
        <name>a divalent metal cation</name>
        <dbReference type="ChEBI" id="CHEBI:60240"/>
        <label>1</label>
    </ligand>
</feature>
<proteinExistence type="inferred from homology"/>
<evidence type="ECO:0000313" key="4">
    <source>
        <dbReference type="EMBL" id="PSR53079.1"/>
    </source>
</evidence>
<keyword evidence="5" id="KW-1185">Reference proteome</keyword>
<sequence length="312" mass="35435">MKSTKNIYSDTANLDRRKFLTSVTKAVGTSVILTFPRLSFAGKFWPKNYALTVQQVIAIILKEIPGAPFATTVDQLRTGTMDQMVTGIVTTTFPTLEVIEQTAKVGANFIIAHETPFYNNQDETDWLEKDEVYQYKIALLKKHNIAIWRFHDYWHAHKPDGILMGTLSTLGWEKYYNPENPRLLTLPNPVAVKAIVALTKEKLGISTVRLVGDLKQNCTRIYMALGYMDSKRQIAAIEEFKPDLFISGETREWETVERVRDGRRMGQKTSLLVLSHAVSEEAGMQYAVKWLQPKVPGIKITHIPAKNPFTFV</sequence>
<feature type="binding site" evidence="3">
    <location>
        <position position="276"/>
    </location>
    <ligand>
        <name>a divalent metal cation</name>
        <dbReference type="ChEBI" id="CHEBI:60240"/>
        <label>1</label>
    </ligand>
</feature>
<dbReference type="InterPro" id="IPR036069">
    <property type="entry name" value="DUF34/NIF3_sf"/>
</dbReference>
<dbReference type="EMBL" id="PYFT01000001">
    <property type="protein sequence ID" value="PSR53079.1"/>
    <property type="molecule type" value="Genomic_DNA"/>
</dbReference>
<evidence type="ECO:0000256" key="3">
    <source>
        <dbReference type="PIRSR" id="PIRSR602678-1"/>
    </source>
</evidence>
<dbReference type="PANTHER" id="PTHR13799:SF14">
    <property type="entry name" value="GTP CYCLOHYDROLASE 1 TYPE 2 HOMOLOG"/>
    <property type="match status" value="1"/>
</dbReference>
<dbReference type="GO" id="GO:0005737">
    <property type="term" value="C:cytoplasm"/>
    <property type="evidence" value="ECO:0007669"/>
    <property type="project" value="TreeGrafter"/>
</dbReference>
<name>A0A2T2YC45_9BACT</name>
<dbReference type="OrthoDB" id="1116574at2"/>
<protein>
    <submittedName>
        <fullName evidence="4">NGG1p interacting factor NIF3</fullName>
    </submittedName>
</protein>
<reference evidence="4 5" key="1">
    <citation type="submission" date="2018-03" db="EMBL/GenBank/DDBJ databases">
        <title>Adhaeribacter sp. HMF7605 Genome sequencing and assembly.</title>
        <authorList>
            <person name="Kang H."/>
            <person name="Kang J."/>
            <person name="Cha I."/>
            <person name="Kim H."/>
            <person name="Joh K."/>
        </authorList>
    </citation>
    <scope>NUCLEOTIDE SEQUENCE [LARGE SCALE GENOMIC DNA]</scope>
    <source>
        <strain evidence="4 5">HMF7605</strain>
    </source>
</reference>
<dbReference type="AlphaFoldDB" id="A0A2T2YC45"/>
<gene>
    <name evidence="4" type="ORF">AHMF7605_05835</name>
</gene>
<evidence type="ECO:0000256" key="2">
    <source>
        <dbReference type="ARBA" id="ARBA00022723"/>
    </source>
</evidence>
<comment type="similarity">
    <text evidence="1">Belongs to the GTP cyclohydrolase I type 2/NIF3 family.</text>
</comment>